<dbReference type="Proteomes" id="UP000344343">
    <property type="component" value="Unassembled WGS sequence"/>
</dbReference>
<dbReference type="Proteomes" id="UP000481141">
    <property type="component" value="Unassembled WGS sequence"/>
</dbReference>
<dbReference type="Proteomes" id="UP000544530">
    <property type="component" value="Unassembled WGS sequence"/>
</dbReference>
<dbReference type="Proteomes" id="UP000358545">
    <property type="component" value="Unassembled WGS sequence"/>
</dbReference>
<dbReference type="EMBL" id="AAHZFY010000001">
    <property type="protein sequence ID" value="ECB9512177.1"/>
    <property type="molecule type" value="Genomic_DNA"/>
</dbReference>
<dbReference type="EMBL" id="AABBZO010000001">
    <property type="protein sequence ID" value="EAG4460936.1"/>
    <property type="molecule type" value="Genomic_DNA"/>
</dbReference>
<dbReference type="EMBL" id="AAAREG010000002">
    <property type="protein sequence ID" value="EAE2353462.1"/>
    <property type="molecule type" value="Genomic_DNA"/>
</dbReference>
<evidence type="ECO:0000313" key="69">
    <source>
        <dbReference type="Proteomes" id="UP000410967"/>
    </source>
</evidence>
<evidence type="ECO:0000313" key="35">
    <source>
        <dbReference type="EMBL" id="ECY9784127.1"/>
    </source>
</evidence>
<dbReference type="Proteomes" id="UP000546397">
    <property type="component" value="Unassembled WGS sequence"/>
</dbReference>
<evidence type="ECO:0000313" key="92">
    <source>
        <dbReference type="Proteomes" id="UP000841146"/>
    </source>
</evidence>
<evidence type="ECO:0000313" key="28">
    <source>
        <dbReference type="EMBL" id="EAK8896960.1"/>
    </source>
</evidence>
<reference evidence="69 80" key="7">
    <citation type="submission" date="2019-04" db="EMBL/GenBank/DDBJ databases">
        <authorList>
            <consortium name="GenomeTrakr network: Whole genome sequencing for foodborne pathogen traceback"/>
        </authorList>
    </citation>
    <scope>NUCLEOTIDE SEQUENCE [LARGE SCALE GENOMIC DNA]</scope>
    <source>
        <strain evidence="23 80">CFSAN072474</strain>
        <strain evidence="34 61">FLAG-55987</strain>
        <strain evidence="29 69">PHLUSALM00088</strain>
    </source>
</reference>
<dbReference type="EMBL" id="AAAKQF010000001">
    <property type="protein sequence ID" value="EAC9038859.1"/>
    <property type="molecule type" value="Genomic_DNA"/>
</dbReference>
<evidence type="ECO:0000313" key="54">
    <source>
        <dbReference type="Proteomes" id="UP000337746"/>
    </source>
</evidence>
<evidence type="ECO:0000313" key="85">
    <source>
        <dbReference type="Proteomes" id="UP000533021"/>
    </source>
</evidence>
<dbReference type="EMBL" id="AAHZFN010000011">
    <property type="protein sequence ID" value="ECB9473962.1"/>
    <property type="molecule type" value="Genomic_DNA"/>
</dbReference>
<dbReference type="EMBL" id="AAALRN010000002">
    <property type="protein sequence ID" value="EAD1184542.1"/>
    <property type="molecule type" value="Genomic_DNA"/>
</dbReference>
<dbReference type="EMBL" id="AAANYN010000003">
    <property type="protein sequence ID" value="EAD5773220.1"/>
    <property type="molecule type" value="Genomic_DNA"/>
</dbReference>
<evidence type="ECO:0000313" key="47">
    <source>
        <dbReference type="EMBL" id="KAA9448406.1"/>
    </source>
</evidence>
<dbReference type="Proteomes" id="UP000336166">
    <property type="component" value="Unassembled WGS sequence"/>
</dbReference>
<dbReference type="EMBL" id="AALEDS010000001">
    <property type="protein sequence ID" value="ECY6542969.1"/>
    <property type="molecule type" value="Genomic_DNA"/>
</dbReference>
<dbReference type="Proteomes" id="UP000533021">
    <property type="component" value="Unassembled WGS sequence"/>
</dbReference>
<reference evidence="84 85" key="6">
    <citation type="submission" date="2019-04" db="EMBL/GenBank/DDBJ databases">
        <authorList>
            <person name="Ashton P.M."/>
            <person name="Dallman T."/>
            <person name="Nair S."/>
            <person name="De Pinna E."/>
            <person name="Peters T."/>
            <person name="Grant K."/>
        </authorList>
    </citation>
    <scope>NUCLEOTIDE SEQUENCE [LARGE SCALE GENOMIC DNA]</scope>
    <source>
        <strain evidence="25 85">282333</strain>
        <strain evidence="26 84">282352</strain>
        <strain evidence="24 88">289003</strain>
        <strain evidence="38 75">788324</strain>
        <strain evidence="13">RL15000286</strain>
    </source>
</reference>
<evidence type="ECO:0000313" key="32">
    <source>
        <dbReference type="EMBL" id="ECC1555449.1"/>
    </source>
</evidence>
<dbReference type="Proteomes" id="UP000376505">
    <property type="component" value="Unassembled WGS sequence"/>
</dbReference>
<dbReference type="PANTHER" id="PTHR39203:SF1">
    <property type="entry name" value="CYTOPLASMIC PROTEIN"/>
    <property type="match status" value="1"/>
</dbReference>
<dbReference type="Proteomes" id="UP000368512">
    <property type="component" value="Unassembled WGS sequence"/>
</dbReference>
<dbReference type="Proteomes" id="UP000566721">
    <property type="component" value="Unassembled WGS sequence"/>
</dbReference>
<evidence type="ECO:0000313" key="78">
    <source>
        <dbReference type="Proteomes" id="UP000481141"/>
    </source>
</evidence>
<reference evidence="47 73" key="4">
    <citation type="submission" date="2018-04" db="EMBL/GenBank/DDBJ databases">
        <title>Genome Analysis of a Prevalent Clone of Listeria monocytogenes Sequence Type 87 in China.</title>
        <authorList>
            <person name="Wang Y."/>
        </authorList>
    </citation>
    <scope>NUCLEOTIDE SEQUENCE [LARGE SCALE GENOMIC DNA]</scope>
    <source>
        <strain evidence="47 73">ICDC_LM1523</strain>
    </source>
</reference>
<dbReference type="Proteomes" id="UP000478704">
    <property type="component" value="Unassembled WGS sequence"/>
</dbReference>
<evidence type="ECO:0000313" key="16">
    <source>
        <dbReference type="EMBL" id="EAG2086508.1"/>
    </source>
</evidence>
<dbReference type="Proteomes" id="UP000393182">
    <property type="component" value="Unassembled WGS sequence"/>
</dbReference>
<evidence type="ECO:0000313" key="11">
    <source>
        <dbReference type="EMBL" id="EAE1339133.1"/>
    </source>
</evidence>
<dbReference type="Proteomes" id="UP000525850">
    <property type="component" value="Unassembled WGS sequence"/>
</dbReference>
<evidence type="ECO:0000313" key="10">
    <source>
        <dbReference type="EMBL" id="EAD5786593.1"/>
    </source>
</evidence>
<dbReference type="InterPro" id="IPR009326">
    <property type="entry name" value="DUF984"/>
</dbReference>
<evidence type="ECO:0000313" key="33">
    <source>
        <dbReference type="EMBL" id="ECX6924568.1"/>
    </source>
</evidence>
<dbReference type="CDD" id="cd06553">
    <property type="entry name" value="ASCH_Ef3133_like"/>
    <property type="match status" value="1"/>
</dbReference>
<evidence type="ECO:0000313" key="59">
    <source>
        <dbReference type="Proteomes" id="UP000354255"/>
    </source>
</evidence>
<dbReference type="EMBL" id="AABCVX010000002">
    <property type="protein sequence ID" value="EAG6168792.1"/>
    <property type="molecule type" value="Genomic_DNA"/>
</dbReference>
<evidence type="ECO:0000313" key="12">
    <source>
        <dbReference type="EMBL" id="EAE2353462.1"/>
    </source>
</evidence>
<evidence type="ECO:0000313" key="45">
    <source>
        <dbReference type="EMBL" id="HAC1753623.1"/>
    </source>
</evidence>
<evidence type="ECO:0000313" key="67">
    <source>
        <dbReference type="Proteomes" id="UP000398321"/>
    </source>
</evidence>
<dbReference type="EMBL" id="JACAVN010000002">
    <property type="protein sequence ID" value="NYA01056.1"/>
    <property type="molecule type" value="Genomic_DNA"/>
</dbReference>
<dbReference type="SUPFAM" id="SSF88697">
    <property type="entry name" value="PUA domain-like"/>
    <property type="match status" value="1"/>
</dbReference>
<evidence type="ECO:0000313" key="38">
    <source>
        <dbReference type="EMBL" id="EDO0984645.1"/>
    </source>
</evidence>
<evidence type="ECO:0000313" key="6">
    <source>
        <dbReference type="EMBL" id="EAC9038859.1"/>
    </source>
</evidence>
<dbReference type="Proteomes" id="UP000467536">
    <property type="component" value="Unassembled WGS sequence"/>
</dbReference>
<evidence type="ECO:0000313" key="22">
    <source>
        <dbReference type="EMBL" id="EAG6168792.1"/>
    </source>
</evidence>
<evidence type="ECO:0000313" key="56">
    <source>
        <dbReference type="Proteomes" id="UP000344343"/>
    </source>
</evidence>
<evidence type="ECO:0000313" key="5">
    <source>
        <dbReference type="EMBL" id="EAC7480339.1"/>
    </source>
</evidence>
<dbReference type="Proteomes" id="UP000843503">
    <property type="component" value="Unassembled WGS sequence"/>
</dbReference>
<evidence type="ECO:0000313" key="18">
    <source>
        <dbReference type="EMBL" id="EAG2514646.1"/>
    </source>
</evidence>
<dbReference type="EMBL" id="QXLS01000002">
    <property type="protein sequence ID" value="RKA09414.1"/>
    <property type="molecule type" value="Genomic_DNA"/>
</dbReference>
<dbReference type="EMBL" id="AABBYJ010000003">
    <property type="protein sequence ID" value="EAG4330932.1"/>
    <property type="molecule type" value="Genomic_DNA"/>
</dbReference>
<evidence type="ECO:0000313" key="20">
    <source>
        <dbReference type="EMBL" id="EAG4330932.1"/>
    </source>
</evidence>
<evidence type="ECO:0000313" key="64">
    <source>
        <dbReference type="Proteomes" id="UP000376505"/>
    </source>
</evidence>
<evidence type="ECO:0000313" key="46">
    <source>
        <dbReference type="EMBL" id="HAJ9593519.1"/>
    </source>
</evidence>
<dbReference type="Proteomes" id="UP000841146">
    <property type="component" value="Unassembled WGS sequence"/>
</dbReference>
<dbReference type="EMBL" id="AAAIXK010000004">
    <property type="protein sequence ID" value="EAC5550590.1"/>
    <property type="molecule type" value="Genomic_DNA"/>
</dbReference>
<reference evidence="54 57" key="5">
    <citation type="submission" date="2018-06" db="EMBL/GenBank/DDBJ databases">
        <authorList>
            <consortium name="GenomeTrakr: Next Generation Sequencing Network for Food Pathogen Tracability"/>
        </authorList>
    </citation>
    <scope>NUCLEOTIDE SEQUENCE [LARGE SCALE GENOMIC DNA]</scope>
    <source>
        <strain evidence="19 89">10B02965A-1</strain>
        <strain evidence="5 63">CFSAN008042</strain>
        <strain evidence="21 83">CFSAN063727</strain>
        <strain evidence="36 72">CFSAN102901</strain>
        <strain evidence="11 65">FDA00006494</strain>
        <strain evidence="3 62">FDA00007096</strain>
        <strain evidence="7 68">FDA00008584</strain>
        <strain evidence="17">FDA00011243</strain>
        <strain evidence="4 52">FDA00013332</strain>
        <strain evidence="10 56">FDA00013853</strain>
        <strain evidence="30 70">FDA00014336</strain>
        <strain evidence="32 66">FDA00014370</strain>
        <strain evidence="31 67">FDA00014392</strain>
        <strain evidence="39">FDA00015054</strain>
        <strain evidence="20 86">FDA1005580-S054-001</strain>
        <strain evidence="77">FDA1090798-S029-001</strain>
        <strain evidence="78">FDA956581-098-004</strain>
        <strain evidence="18 81">FDA960927-006-004</strain>
        <strain evidence="22 90">FLAG-38921</strain>
        <strain evidence="33 71">FLAG-51482A</strain>
        <strain evidence="16 54">FLAG-54356</strain>
        <strain evidence="9 64">FSIS31901579</strain>
        <strain evidence="27 82">LS1344</strain>
        <strain evidence="37 74">OSF101448</strain>
        <strain evidence="8 57">VA-WGS-00405</strain>
    </source>
</reference>
<evidence type="ECO:0000313" key="57">
    <source>
        <dbReference type="Proteomes" id="UP000345329"/>
    </source>
</evidence>
<dbReference type="EMBL" id="AABFVG010000003">
    <property type="protein sequence ID" value="EAH2281760.1"/>
    <property type="molecule type" value="Genomic_DNA"/>
</dbReference>
<evidence type="ECO:0000313" key="2">
    <source>
        <dbReference type="EMBL" id="EAC4552181.1"/>
    </source>
</evidence>
<reference evidence="49 95" key="1">
    <citation type="submission" date="2016-09" db="EMBL/GenBank/DDBJ databases">
        <title>100K Listeria isolates.</title>
        <authorList>
            <person name="Chen P."/>
            <person name="Weimer B.C."/>
            <person name="Kong N."/>
            <person name="Huang B."/>
        </authorList>
    </citation>
    <scope>NUCLEOTIDE SEQUENCE [LARGE SCALE GENOMIC DNA]</scope>
    <source>
        <strain evidence="49 95">BCW_2383</strain>
    </source>
</reference>
<dbReference type="SMART" id="SM01022">
    <property type="entry name" value="ASCH"/>
    <property type="match status" value="1"/>
</dbReference>
<dbReference type="EMBL" id="AABEMN010000009">
    <property type="protein sequence ID" value="EAG9519580.1"/>
    <property type="molecule type" value="Genomic_DNA"/>
</dbReference>
<evidence type="ECO:0000313" key="90">
    <source>
        <dbReference type="Proteomes" id="UP000566721"/>
    </source>
</evidence>
<proteinExistence type="predicted"/>
<name>A0A0B8RBU5_LISMN</name>
<evidence type="ECO:0000313" key="76">
    <source>
        <dbReference type="Proteomes" id="UP000478682"/>
    </source>
</evidence>
<evidence type="ECO:0000313" key="55">
    <source>
        <dbReference type="Proteomes" id="UP000339309"/>
    </source>
</evidence>
<accession>A0A0B8RBU5</accession>
<evidence type="ECO:0000313" key="8">
    <source>
        <dbReference type="EMBL" id="EAD3792233.1"/>
    </source>
</evidence>
<dbReference type="EMBL" id="AABBHO010000004">
    <property type="protein sequence ID" value="EAG2996076.1"/>
    <property type="molecule type" value="Genomic_DNA"/>
</dbReference>
<evidence type="ECO:0000313" key="13">
    <source>
        <dbReference type="EMBL" id="EAE4941849.1"/>
    </source>
</evidence>
<evidence type="ECO:0000313" key="19">
    <source>
        <dbReference type="EMBL" id="EAG2996076.1"/>
    </source>
</evidence>
<evidence type="ECO:0000313" key="37">
    <source>
        <dbReference type="EMBL" id="EDN9835862.1"/>
    </source>
</evidence>
<evidence type="ECO:0000313" key="74">
    <source>
        <dbReference type="Proteomes" id="UP000467347"/>
    </source>
</evidence>
<evidence type="ECO:0000313" key="23">
    <source>
        <dbReference type="EMBL" id="EAG9386683.1"/>
    </source>
</evidence>
<gene>
    <name evidence="14" type="ORF">A8L61_02870</name>
    <name evidence="2" type="ORF">ABZ57_06765</name>
    <name evidence="49" type="ORF">AJL21_05805</name>
    <name evidence="11" type="ORF">ART25_09475</name>
    <name evidence="3" type="ORF">ARY78_09140</name>
    <name evidence="18" type="ORF">B1N52_05695</name>
    <name evidence="17" type="ORF">B1S26_07270</name>
    <name evidence="19" type="ORF">B5K54_02070</name>
    <name evidence="15" type="ORF">BB997_05220</name>
    <name evidence="33" type="ORF">BCZ19_07800</name>
    <name evidence="16" type="ORF">BCZ21_04500</name>
    <name evidence="21" type="ORF">CA369_01420</name>
    <name evidence="20" type="ORF">CAV64_06680</name>
    <name evidence="23" type="ORF">CW845_04190</name>
    <name evidence="25" type="ORF">D4920_06730</name>
    <name evidence="24" type="ORF">D4B11_07325</name>
    <name evidence="26" type="ORF">D5N24_06075</name>
    <name evidence="28" type="ORF">D7104_04510</name>
    <name evidence="47" type="ORF">DCK61_12155</name>
    <name evidence="22" type="ORF">DCT16_05230</name>
    <name evidence="5" type="ORF">DQ70_06560</name>
    <name evidence="4" type="ORF">DU018_09525</name>
    <name evidence="50" type="ORF">DYZ80_01057</name>
    <name evidence="13" type="ORF">E1W56_07305</name>
    <name evidence="27" type="ORF">E5F58_11960</name>
    <name evidence="10" type="ORF">EX365_08500</name>
    <name evidence="9" type="ORF">EXZ73_02840</name>
    <name evidence="34" type="ORF">F6436_01380</name>
    <name evidence="35" type="ORF">F6515_14205</name>
    <name evidence="29" type="ORF">FA835_03305</name>
    <name evidence="31" type="ORF">FLQ97_00360</name>
    <name evidence="30" type="ORF">FLR03_09785</name>
    <name evidence="32" type="ORF">FNX40_01375</name>
    <name evidence="38" type="ORF">FV747_01360</name>
    <name evidence="39" type="ORF">G3O21_000273</name>
    <name evidence="40" type="ORF">GHH22_06200</name>
    <name evidence="45" type="ORF">GI949_01375</name>
    <name evidence="37" type="ORF">GJW51_04170</name>
    <name evidence="36" type="ORF">GQG13_05645</name>
    <name evidence="41" type="ORF">GYR60_03360</name>
    <name evidence="42" type="ORF">GYS09_06710</name>
    <name evidence="43" type="ORF">GYX23_01340</name>
    <name evidence="44" type="ORF">GYY14_04215</name>
    <name evidence="46" type="ORF">HQN34_001723</name>
    <name evidence="48" type="ORF">HZJ64_04355</name>
    <name evidence="6" type="ORF">KV70_01375</name>
    <name evidence="7" type="ORF">QD52_05510</name>
    <name evidence="8" type="ORF">UI29_05505</name>
    <name evidence="12" type="ORF">Y261_03760</name>
</gene>
<evidence type="ECO:0000313" key="65">
    <source>
        <dbReference type="Proteomes" id="UP000379076"/>
    </source>
</evidence>
<dbReference type="EMBL" id="AACJYH010000003">
    <property type="protein sequence ID" value="EAK8896960.1"/>
    <property type="molecule type" value="Genomic_DNA"/>
</dbReference>
<evidence type="ECO:0000313" key="40">
    <source>
        <dbReference type="EMBL" id="HAA8052748.1"/>
    </source>
</evidence>
<evidence type="ECO:0000313" key="43">
    <source>
        <dbReference type="EMBL" id="HAC0011631.1"/>
    </source>
</evidence>
<evidence type="ECO:0000313" key="51">
    <source>
        <dbReference type="Proteomes" id="UP000272537"/>
    </source>
</evidence>
<evidence type="ECO:0000313" key="24">
    <source>
        <dbReference type="EMBL" id="EAG9519580.1"/>
    </source>
</evidence>
<evidence type="ECO:0000313" key="79">
    <source>
        <dbReference type="Proteomes" id="UP000489121"/>
    </source>
</evidence>
<dbReference type="EMBL" id="AAIAJJ010000001">
    <property type="protein sequence ID" value="ECC1555449.1"/>
    <property type="molecule type" value="Genomic_DNA"/>
</dbReference>
<dbReference type="Proteomes" id="UP000840039">
    <property type="component" value="Unassembled WGS sequence"/>
</dbReference>
<dbReference type="Proteomes" id="UP000345329">
    <property type="component" value="Unassembled WGS sequence"/>
</dbReference>
<dbReference type="EMBL" id="AALAQH010000003">
    <property type="protein sequence ID" value="ECX6924568.1"/>
    <property type="molecule type" value="Genomic_DNA"/>
</dbReference>
<dbReference type="Proteomes" id="UP000489121">
    <property type="component" value="Unassembled WGS sequence"/>
</dbReference>
<dbReference type="EMBL" id="AANEHK010000001">
    <property type="protein sequence ID" value="EDO0984645.1"/>
    <property type="molecule type" value="Genomic_DNA"/>
</dbReference>
<evidence type="ECO:0000313" key="89">
    <source>
        <dbReference type="Proteomes" id="UP000549379"/>
    </source>
</evidence>
<dbReference type="EMBL" id="MJTJ01000013">
    <property type="protein sequence ID" value="OET50707.1"/>
    <property type="molecule type" value="Genomic_DNA"/>
</dbReference>
<dbReference type="Proteomes" id="UP000530452">
    <property type="component" value="Unassembled WGS sequence"/>
</dbReference>
<evidence type="ECO:0000313" key="39">
    <source>
        <dbReference type="EMBL" id="EDP8512880.1"/>
    </source>
</evidence>
<evidence type="ECO:0000313" key="50">
    <source>
        <dbReference type="EMBL" id="RKA09414.1"/>
    </source>
</evidence>
<dbReference type="EMBL" id="QDAY01000004">
    <property type="protein sequence ID" value="KAA9448406.1"/>
    <property type="molecule type" value="Genomic_DNA"/>
</dbReference>
<dbReference type="EMBL" id="AABAWE010000002">
    <property type="protein sequence ID" value="EAG2086508.1"/>
    <property type="molecule type" value="Genomic_DNA"/>
</dbReference>
<evidence type="ECO:0000313" key="58">
    <source>
        <dbReference type="Proteomes" id="UP000350032"/>
    </source>
</evidence>
<dbReference type="Proteomes" id="UP000389283">
    <property type="component" value="Unassembled WGS sequence"/>
</dbReference>
<dbReference type="Pfam" id="PF04266">
    <property type="entry name" value="ASCH"/>
    <property type="match status" value="1"/>
</dbReference>
<dbReference type="Proteomes" id="UP000337746">
    <property type="component" value="Unassembled WGS sequence"/>
</dbReference>
<dbReference type="EMBL" id="AANPAU010000001">
    <property type="protein sequence ID" value="EDP8512880.1"/>
    <property type="molecule type" value="Genomic_DNA"/>
</dbReference>
<evidence type="ECO:0000313" key="41">
    <source>
        <dbReference type="EMBL" id="HAB8397546.1"/>
    </source>
</evidence>
<dbReference type="AlphaFoldDB" id="A0A0B8RBU5"/>
<evidence type="ECO:0000313" key="66">
    <source>
        <dbReference type="Proteomes" id="UP000389283"/>
    </source>
</evidence>
<evidence type="ECO:0000313" key="49">
    <source>
        <dbReference type="EMBL" id="OET50707.1"/>
    </source>
</evidence>
<comment type="caution">
    <text evidence="25">The sequence shown here is derived from an EMBL/GenBank/DDBJ whole genome shotgun (WGS) entry which is preliminary data.</text>
</comment>
<dbReference type="Proteomes" id="UP000364988">
    <property type="component" value="Unassembled WGS sequence"/>
</dbReference>
<reference evidence="35 79" key="8">
    <citation type="submission" date="2019-09" db="EMBL/GenBank/DDBJ databases">
        <authorList>
            <consortium name="PulseNet: The National Subtyping Network for Foodborne Disease Surveillance"/>
            <person name="Tarr C.L."/>
            <person name="Trees E."/>
            <person name="Katz L.S."/>
            <person name="Carleton-Romer H.A."/>
            <person name="Stroika S."/>
            <person name="Kucerova Z."/>
            <person name="Roache K.F."/>
            <person name="Sabol A.L."/>
            <person name="Besser J."/>
            <person name="Gerner-Smidt P."/>
        </authorList>
    </citation>
    <scope>NUCLEOTIDE SEQUENCE [LARGE SCALE GENOMIC DNA]</scope>
    <source>
        <strain evidence="2 55">2015L-6227</strain>
        <strain evidence="12 53">PNUSAL000134</strain>
        <strain evidence="6 59">PNUSAL000910</strain>
        <strain evidence="14 60">PNUSAL002180</strain>
        <strain evidence="15 76">PNUSAL002298</strain>
        <strain evidence="28 58">PNUSAL004402</strain>
        <strain evidence="35 79">PNUSAL005692</strain>
    </source>
</reference>
<evidence type="ECO:0000313" key="63">
    <source>
        <dbReference type="Proteomes" id="UP000368512"/>
    </source>
</evidence>
<dbReference type="EMBL" id="DAAJZA010000001">
    <property type="protein sequence ID" value="HAC1753623.1"/>
    <property type="molecule type" value="Genomic_DNA"/>
</dbReference>
<dbReference type="EMBL" id="AALGDA010000072">
    <property type="protein sequence ID" value="ECY9784127.1"/>
    <property type="molecule type" value="Genomic_DNA"/>
</dbReference>
<feature type="domain" description="ASCH" evidence="1">
    <location>
        <begin position="29"/>
        <end position="152"/>
    </location>
</feature>
<dbReference type="EMBL" id="AANCRK010000002">
    <property type="protein sequence ID" value="EDN7714609.1"/>
    <property type="molecule type" value="Genomic_DNA"/>
</dbReference>
<evidence type="ECO:0000313" key="86">
    <source>
        <dbReference type="Proteomes" id="UP000540117"/>
    </source>
</evidence>
<evidence type="ECO:0000313" key="95">
    <source>
        <dbReference type="Proteomes" id="UP000852906"/>
    </source>
</evidence>
<evidence type="ECO:0000313" key="26">
    <source>
        <dbReference type="EMBL" id="EAH3293957.1"/>
    </source>
</evidence>
<dbReference type="EMBL" id="DABJAN010000003">
    <property type="protein sequence ID" value="HAJ9593519.1"/>
    <property type="molecule type" value="Genomic_DNA"/>
</dbReference>
<evidence type="ECO:0000313" key="9">
    <source>
        <dbReference type="EMBL" id="EAD5773220.1"/>
    </source>
</evidence>
<dbReference type="EMBL" id="AABATR010000002">
    <property type="protein sequence ID" value="EAG1893006.1"/>
    <property type="molecule type" value="Genomic_DNA"/>
</dbReference>
<dbReference type="EMBL" id="DAAIHR010000002">
    <property type="protein sequence ID" value="HAB8397546.1"/>
    <property type="molecule type" value="Genomic_DNA"/>
</dbReference>
<dbReference type="Proteomes" id="UP000398321">
    <property type="component" value="Unassembled WGS sequence"/>
</dbReference>
<dbReference type="Proteomes" id="UP000272537">
    <property type="component" value="Unassembled WGS sequence"/>
</dbReference>
<dbReference type="Proteomes" id="UP000844415">
    <property type="component" value="Unassembled WGS sequence"/>
</dbReference>
<evidence type="ECO:0000313" key="7">
    <source>
        <dbReference type="EMBL" id="EAD1184542.1"/>
    </source>
</evidence>
<evidence type="ECO:0000313" key="52">
    <source>
        <dbReference type="Proteomes" id="UP000331186"/>
    </source>
</evidence>
<evidence type="ECO:0000313" key="75">
    <source>
        <dbReference type="Proteomes" id="UP000467536"/>
    </source>
</evidence>
<reference evidence="50 51" key="2">
    <citation type="journal article" date="2018" name="BMC Genomics">
        <title>Genes significantly associated with lineage II food isolates of Listeria monocytogenes.</title>
        <authorList>
            <person name="Pirone-Davies C."/>
            <person name="Chen Y."/>
            <person name="Pightling A."/>
            <person name="Ryan G."/>
            <person name="Wang Y."/>
            <person name="Yao K."/>
            <person name="Hoffmann M."/>
            <person name="Allard M.W."/>
        </authorList>
    </citation>
    <scope>NUCLEOTIDE SEQUENCE [LARGE SCALE GENOMIC DNA]</scope>
    <source>
        <strain evidence="50 51">PNUSAL000550</strain>
    </source>
</reference>
<evidence type="ECO:0000313" key="80">
    <source>
        <dbReference type="Proteomes" id="UP000522199"/>
    </source>
</evidence>
<evidence type="ECO:0000313" key="53">
    <source>
        <dbReference type="Proteomes" id="UP000336166"/>
    </source>
</evidence>
<evidence type="ECO:0000313" key="44">
    <source>
        <dbReference type="EMBL" id="HAC0274573.1"/>
    </source>
</evidence>
<dbReference type="EMBL" id="AAAIKW010000003">
    <property type="protein sequence ID" value="EAC4552181.1"/>
    <property type="molecule type" value="Genomic_DNA"/>
</dbReference>
<evidence type="ECO:0000313" key="4">
    <source>
        <dbReference type="EMBL" id="EAC6548602.1"/>
    </source>
</evidence>
<evidence type="ECO:0000313" key="77">
    <source>
        <dbReference type="Proteomes" id="UP000478704"/>
    </source>
</evidence>
<dbReference type="Proteomes" id="UP000522199">
    <property type="component" value="Unassembled WGS sequence"/>
</dbReference>
<dbReference type="Proteomes" id="UP000540117">
    <property type="component" value="Unassembled WGS sequence"/>
</dbReference>
<evidence type="ECO:0000313" key="71">
    <source>
        <dbReference type="Proteomes" id="UP000427828"/>
    </source>
</evidence>
<sequence length="153" mass="17416">MAIYKDSVHEMWEKYRTEYPMISSKFEAWAFGNSNQMANELGGLVMDGIKTGTSSLFYWYDQGGETMPSVGSHVVLLDGNEEAMGIIKLTGVTIMPFNEVPETFAYLEGEGDRTLEYWREVHTSFFSNECVELGIPFEEDALVVCEEFEVVYK</sequence>
<evidence type="ECO:0000313" key="72">
    <source>
        <dbReference type="Proteomes" id="UP000455569"/>
    </source>
</evidence>
<dbReference type="EMBL" id="AABBAW010000002">
    <property type="protein sequence ID" value="EAG2514646.1"/>
    <property type="molecule type" value="Genomic_DNA"/>
</dbReference>
<dbReference type="Proteomes" id="UP000331186">
    <property type="component" value="Unassembled WGS sequence"/>
</dbReference>
<dbReference type="Proteomes" id="UP000527632">
    <property type="component" value="Unassembled WGS sequence"/>
</dbReference>
<dbReference type="PANTHER" id="PTHR39203">
    <property type="entry name" value="CYTOPLASMIC PROTEIN-RELATED"/>
    <property type="match status" value="1"/>
</dbReference>
<dbReference type="EMBL" id="AAAJWF010000003">
    <property type="protein sequence ID" value="EAC7480339.1"/>
    <property type="molecule type" value="Genomic_DNA"/>
</dbReference>
<evidence type="ECO:0000313" key="94">
    <source>
        <dbReference type="Proteomes" id="UP000844415"/>
    </source>
</evidence>
<organism evidence="25 85">
    <name type="scientific">Listeria monocytogenes</name>
    <dbReference type="NCBI Taxonomy" id="1639"/>
    <lineage>
        <taxon>Bacteria</taxon>
        <taxon>Bacillati</taxon>
        <taxon>Bacillota</taxon>
        <taxon>Bacilli</taxon>
        <taxon>Bacillales</taxon>
        <taxon>Listeriaceae</taxon>
        <taxon>Listeria</taxon>
    </lineage>
</organism>
<evidence type="ECO:0000313" key="25">
    <source>
        <dbReference type="EMBL" id="EAH2281760.1"/>
    </source>
</evidence>
<dbReference type="KEGG" id="lmok:CQ02_14615"/>
<evidence type="ECO:0000313" key="84">
    <source>
        <dbReference type="Proteomes" id="UP000530452"/>
    </source>
</evidence>
<evidence type="ECO:0000313" key="36">
    <source>
        <dbReference type="EMBL" id="EDN7714609.1"/>
    </source>
</evidence>
<dbReference type="EMBL" id="AABAYG010000003">
    <property type="protein sequence ID" value="EAG2245207.1"/>
    <property type="molecule type" value="Genomic_DNA"/>
</dbReference>
<dbReference type="Proteomes" id="UP000843775">
    <property type="component" value="Unassembled WGS sequence"/>
</dbReference>
<dbReference type="Proteomes" id="UP000365297">
    <property type="component" value="Unassembled WGS sequence"/>
</dbReference>
<evidence type="ECO:0000313" key="87">
    <source>
        <dbReference type="Proteomes" id="UP000544530"/>
    </source>
</evidence>
<evidence type="ECO:0000313" key="62">
    <source>
        <dbReference type="Proteomes" id="UP000365297"/>
    </source>
</evidence>
<dbReference type="Proteomes" id="UP000455569">
    <property type="component" value="Unassembled WGS sequence"/>
</dbReference>
<dbReference type="Proteomes" id="UP000528151">
    <property type="component" value="Unassembled WGS sequence"/>
</dbReference>
<evidence type="ECO:0000313" key="21">
    <source>
        <dbReference type="EMBL" id="EAG4460936.1"/>
    </source>
</evidence>
<evidence type="ECO:0000313" key="83">
    <source>
        <dbReference type="Proteomes" id="UP000528151"/>
    </source>
</evidence>
<dbReference type="Gene3D" id="3.10.400.10">
    <property type="entry name" value="Sulfate adenylyltransferase"/>
    <property type="match status" value="1"/>
</dbReference>
<dbReference type="EMBL" id="AACKDQ010000005">
    <property type="protein sequence ID" value="EAK9316129.1"/>
    <property type="molecule type" value="Genomic_DNA"/>
</dbReference>
<dbReference type="Proteomes" id="UP000467347">
    <property type="component" value="Unassembled WGS sequence"/>
</dbReference>
<evidence type="ECO:0000313" key="15">
    <source>
        <dbReference type="EMBL" id="EAG1893006.1"/>
    </source>
</evidence>
<dbReference type="KEGG" id="lmv:Y193_01325"/>
<dbReference type="EMBL" id="AABGHY010000003">
    <property type="protein sequence ID" value="EAH3293957.1"/>
    <property type="molecule type" value="Genomic_DNA"/>
</dbReference>
<evidence type="ECO:0000313" key="81">
    <source>
        <dbReference type="Proteomes" id="UP000525850"/>
    </source>
</evidence>
<evidence type="ECO:0000313" key="3">
    <source>
        <dbReference type="EMBL" id="EAC5550590.1"/>
    </source>
</evidence>
<dbReference type="Proteomes" id="UP000852906">
    <property type="component" value="Unassembled WGS sequence"/>
</dbReference>
<dbReference type="InterPro" id="IPR007374">
    <property type="entry name" value="ASCH_domain"/>
</dbReference>
<evidence type="ECO:0000313" key="17">
    <source>
        <dbReference type="EMBL" id="EAG2245207.1"/>
    </source>
</evidence>
<dbReference type="EMBL" id="AAANYR010000004">
    <property type="protein sequence ID" value="EAD5786593.1"/>
    <property type="molecule type" value="Genomic_DNA"/>
</dbReference>
<dbReference type="EMBL" id="DAAEEB010000003">
    <property type="protein sequence ID" value="HAA8052748.1"/>
    <property type="molecule type" value="Genomic_DNA"/>
</dbReference>
<evidence type="ECO:0000313" key="14">
    <source>
        <dbReference type="EMBL" id="EAG0866220.1"/>
    </source>
</evidence>
<protein>
    <submittedName>
        <fullName evidence="25">ASCH domain-containing protein</fullName>
    </submittedName>
    <submittedName>
        <fullName evidence="40">RNA-binding protein</fullName>
    </submittedName>
</protein>
<dbReference type="EMBL" id="AABAGT010000003">
    <property type="protein sequence ID" value="EAG0866220.1"/>
    <property type="molecule type" value="Genomic_DNA"/>
</dbReference>
<dbReference type="EMBL" id="DAAIJL010000005">
    <property type="protein sequence ID" value="HAB8556972.1"/>
    <property type="molecule type" value="Genomic_DNA"/>
</dbReference>
<dbReference type="InterPro" id="IPR015947">
    <property type="entry name" value="PUA-like_sf"/>
</dbReference>
<reference evidence="48 87" key="10">
    <citation type="submission" date="2020-06" db="EMBL/GenBank/DDBJ databases">
        <title>Two Listeria outbreaks in Switzerland in 2018 and 2020.</title>
        <authorList>
            <person name="Stevens M.J.A."/>
            <person name="Bloemberg G."/>
            <person name="Nusch-Inderbinnen M."/>
            <person name="Stephan R."/>
        </authorList>
    </citation>
    <scope>NUCLEOTIDE SEQUENCE [LARGE SCALE GENOMIC DNA]</scope>
    <source>
        <strain evidence="48 87">N18-0707</strain>
    </source>
</reference>
<evidence type="ECO:0000313" key="73">
    <source>
        <dbReference type="Proteomes" id="UP000460224"/>
    </source>
</evidence>
<evidence type="ECO:0000313" key="60">
    <source>
        <dbReference type="Proteomes" id="UP000358545"/>
    </source>
</evidence>
<evidence type="ECO:0000313" key="88">
    <source>
        <dbReference type="Proteomes" id="UP000546397"/>
    </source>
</evidence>
<dbReference type="Proteomes" id="UP000339309">
    <property type="component" value="Unassembled WGS sequence"/>
</dbReference>
<dbReference type="EMBL" id="AAAMZD010000002">
    <property type="protein sequence ID" value="EAD3792233.1"/>
    <property type="molecule type" value="Genomic_DNA"/>
</dbReference>
<dbReference type="PIRSF" id="PIRSF021320">
    <property type="entry name" value="DUF984"/>
    <property type="match status" value="1"/>
</dbReference>
<dbReference type="EMBL" id="AABGUK010000004">
    <property type="protein sequence ID" value="EAH4242699.1"/>
    <property type="molecule type" value="Genomic_DNA"/>
</dbReference>
<evidence type="ECO:0000313" key="68">
    <source>
        <dbReference type="Proteomes" id="UP000403352"/>
    </source>
</evidence>
<evidence type="ECO:0000313" key="34">
    <source>
        <dbReference type="EMBL" id="ECY6542969.1"/>
    </source>
</evidence>
<dbReference type="EMBL" id="DAAJCS010000001">
    <property type="protein sequence ID" value="HAC0011631.1"/>
    <property type="molecule type" value="Genomic_DNA"/>
</dbReference>
<dbReference type="EMBL" id="AAASLB010000003">
    <property type="protein sequence ID" value="EAE4941849.1"/>
    <property type="molecule type" value="Genomic_DNA"/>
</dbReference>
<dbReference type="EMBL" id="AANDSR010000002">
    <property type="protein sequence ID" value="EDN9835862.1"/>
    <property type="molecule type" value="Genomic_DNA"/>
</dbReference>
<dbReference type="Proteomes" id="UP000350032">
    <property type="component" value="Unassembled WGS sequence"/>
</dbReference>
<evidence type="ECO:0000313" key="91">
    <source>
        <dbReference type="Proteomes" id="UP000840197"/>
    </source>
</evidence>
<evidence type="ECO:0000313" key="30">
    <source>
        <dbReference type="EMBL" id="ECB9473962.1"/>
    </source>
</evidence>
<dbReference type="EMBL" id="DAAJFY010000002">
    <property type="protein sequence ID" value="HAC0274573.1"/>
    <property type="molecule type" value="Genomic_DNA"/>
</dbReference>
<dbReference type="Proteomes" id="UP000379076">
    <property type="component" value="Unassembled WGS sequence"/>
</dbReference>
<dbReference type="RefSeq" id="WP_003725799.1">
    <property type="nucleotide sequence ID" value="NC_021824.1"/>
</dbReference>
<dbReference type="Proteomes" id="UP000410967">
    <property type="component" value="Unassembled WGS sequence"/>
</dbReference>
<dbReference type="Proteomes" id="UP000549379">
    <property type="component" value="Unassembled WGS sequence"/>
</dbReference>
<evidence type="ECO:0000313" key="93">
    <source>
        <dbReference type="Proteomes" id="UP000843775"/>
    </source>
</evidence>
<dbReference type="Proteomes" id="UP000403352">
    <property type="component" value="Unassembled WGS sequence"/>
</dbReference>
<dbReference type="Proteomes" id="UP000354255">
    <property type="component" value="Unassembled WGS sequence"/>
</dbReference>
<evidence type="ECO:0000313" key="31">
    <source>
        <dbReference type="EMBL" id="ECB9512177.1"/>
    </source>
</evidence>
<evidence type="ECO:0000259" key="1">
    <source>
        <dbReference type="SMART" id="SM01022"/>
    </source>
</evidence>
<evidence type="ECO:0000313" key="61">
    <source>
        <dbReference type="Proteomes" id="UP000364988"/>
    </source>
</evidence>
<evidence type="ECO:0000313" key="48">
    <source>
        <dbReference type="EMBL" id="NYA01056.1"/>
    </source>
</evidence>
<evidence type="ECO:0000313" key="82">
    <source>
        <dbReference type="Proteomes" id="UP000527632"/>
    </source>
</evidence>
<dbReference type="EMBL" id="AABEKY010000002">
    <property type="protein sequence ID" value="EAG9386683.1"/>
    <property type="molecule type" value="Genomic_DNA"/>
</dbReference>
<dbReference type="Proteomes" id="UP000478682">
    <property type="component" value="Unassembled WGS sequence"/>
</dbReference>
<dbReference type="OMA" id="YWRKVHT"/>
<dbReference type="Proteomes" id="UP000423131">
    <property type="component" value="Unassembled WGS sequence"/>
</dbReference>
<evidence type="ECO:0000313" key="27">
    <source>
        <dbReference type="EMBL" id="EAH4242699.1"/>
    </source>
</evidence>
<dbReference type="Proteomes" id="UP000840197">
    <property type="component" value="Unassembled WGS sequence"/>
</dbReference>
<evidence type="ECO:0000313" key="70">
    <source>
        <dbReference type="Proteomes" id="UP000423131"/>
    </source>
</evidence>
<dbReference type="EMBL" id="AAAJKI010000022">
    <property type="protein sequence ID" value="EAC6548602.1"/>
    <property type="molecule type" value="Genomic_DNA"/>
</dbReference>
<dbReference type="Proteomes" id="UP000842809">
    <property type="component" value="Unassembled WGS sequence"/>
</dbReference>
<dbReference type="Proteomes" id="UP000427828">
    <property type="component" value="Unassembled WGS sequence"/>
</dbReference>
<evidence type="ECO:0000313" key="42">
    <source>
        <dbReference type="EMBL" id="HAB8556972.1"/>
    </source>
</evidence>
<reference evidence="45" key="9">
    <citation type="submission" date="2019-11" db="EMBL/GenBank/DDBJ databases">
        <authorList>
            <consortium name="NCBI Pathogen Detection Project"/>
        </authorList>
    </citation>
    <scope>NUCLEOTIDE SEQUENCE</scope>
    <source>
        <strain evidence="40">09CEB371LM</strain>
        <strain evidence="46">2017-325981-023-01</strain>
        <strain evidence="42">CFIAFB20100120</strain>
        <strain evidence="41">CFIAFB20130012</strain>
        <strain evidence="44">CFIAFB20170037</strain>
        <strain evidence="43">CFIAFB20170045</strain>
        <strain evidence="45">DMG1500109</strain>
    </source>
</reference>
<evidence type="ECO:0000313" key="29">
    <source>
        <dbReference type="EMBL" id="EAK9316129.1"/>
    </source>
</evidence>
<dbReference type="EMBL" id="AAAQQZ010000004">
    <property type="protein sequence ID" value="EAE1339133.1"/>
    <property type="molecule type" value="Genomic_DNA"/>
</dbReference>
<dbReference type="Proteomes" id="UP000460224">
    <property type="component" value="Unassembled WGS sequence"/>
</dbReference>
<reference evidence="91 92" key="3">
    <citation type="journal article" date="2018" name="Genome Biol.">
        <title>SKESA: strategic k-mer extension for scrupulous assemblies.</title>
        <authorList>
            <person name="Souvorov A."/>
            <person name="Agarwala R."/>
            <person name="Lipman D.J."/>
        </authorList>
    </citation>
    <scope>NUCLEOTIDE SEQUENCE [LARGE SCALE GENOMIC DNA]</scope>
    <source>
        <strain evidence="40">09CEB371LM</strain>
        <strain evidence="46">2017-325981-023-01</strain>
        <strain evidence="42 94">CFIAFB20100120</strain>
        <strain evidence="41 91">CFIAFB20130012</strain>
        <strain evidence="44">CFIAFB20170037</strain>
        <strain evidence="43 92">CFIAFB20170045</strain>
        <strain evidence="45 93">DMG1500109</strain>
    </source>
</reference>